<comment type="similarity">
    <text evidence="1">Belongs to the LysR transcriptional regulatory family.</text>
</comment>
<dbReference type="PROSITE" id="PS50931">
    <property type="entry name" value="HTH_LYSR"/>
    <property type="match status" value="1"/>
</dbReference>
<reference evidence="6 7" key="1">
    <citation type="submission" date="2024-02" db="EMBL/GenBank/DDBJ databases">
        <title>Bacteria isolated from the canopy kelp, Nereocystis luetkeana.</title>
        <authorList>
            <person name="Pfister C.A."/>
            <person name="Younker I.T."/>
            <person name="Light S.H."/>
        </authorList>
    </citation>
    <scope>NUCLEOTIDE SEQUENCE [LARGE SCALE GENOMIC DNA]</scope>
    <source>
        <strain evidence="6 7">TI.4.07</strain>
    </source>
</reference>
<dbReference type="PANTHER" id="PTHR30537">
    <property type="entry name" value="HTH-TYPE TRANSCRIPTIONAL REGULATOR"/>
    <property type="match status" value="1"/>
</dbReference>
<organism evidence="6 7">
    <name type="scientific">Marinomonas arenicola</name>
    <dbReference type="NCBI Taxonomy" id="569601"/>
    <lineage>
        <taxon>Bacteria</taxon>
        <taxon>Pseudomonadati</taxon>
        <taxon>Pseudomonadota</taxon>
        <taxon>Gammaproteobacteria</taxon>
        <taxon>Oceanospirillales</taxon>
        <taxon>Oceanospirillaceae</taxon>
        <taxon>Marinomonas</taxon>
    </lineage>
</organism>
<dbReference type="Gene3D" id="3.40.190.10">
    <property type="entry name" value="Periplasmic binding protein-like II"/>
    <property type="match status" value="2"/>
</dbReference>
<dbReference type="Pfam" id="PF03466">
    <property type="entry name" value="LysR_substrate"/>
    <property type="match status" value="1"/>
</dbReference>
<protein>
    <submittedName>
        <fullName evidence="6">LysR family transcriptional regulator</fullName>
    </submittedName>
</protein>
<dbReference type="PRINTS" id="PR00039">
    <property type="entry name" value="HTHLYSR"/>
</dbReference>
<dbReference type="InterPro" id="IPR058163">
    <property type="entry name" value="LysR-type_TF_proteobact-type"/>
</dbReference>
<dbReference type="Gene3D" id="1.10.10.10">
    <property type="entry name" value="Winged helix-like DNA-binding domain superfamily/Winged helix DNA-binding domain"/>
    <property type="match status" value="1"/>
</dbReference>
<dbReference type="RefSeq" id="WP_341567683.1">
    <property type="nucleotide sequence ID" value="NZ_JBAKAR010000012.1"/>
</dbReference>
<dbReference type="InterPro" id="IPR000847">
    <property type="entry name" value="LysR_HTH_N"/>
</dbReference>
<keyword evidence="3" id="KW-0238">DNA-binding</keyword>
<feature type="domain" description="HTH lysR-type" evidence="5">
    <location>
        <begin position="3"/>
        <end position="60"/>
    </location>
</feature>
<keyword evidence="4" id="KW-0804">Transcription</keyword>
<evidence type="ECO:0000313" key="7">
    <source>
        <dbReference type="Proteomes" id="UP001379949"/>
    </source>
</evidence>
<dbReference type="PANTHER" id="PTHR30537:SF26">
    <property type="entry name" value="GLYCINE CLEAVAGE SYSTEM TRANSCRIPTIONAL ACTIVATOR"/>
    <property type="match status" value="1"/>
</dbReference>
<evidence type="ECO:0000259" key="5">
    <source>
        <dbReference type="PROSITE" id="PS50931"/>
    </source>
</evidence>
<name>A0ABU9G6L0_9GAMM</name>
<comment type="caution">
    <text evidence="6">The sequence shown here is derived from an EMBL/GenBank/DDBJ whole genome shotgun (WGS) entry which is preliminary data.</text>
</comment>
<dbReference type="InterPro" id="IPR036390">
    <property type="entry name" value="WH_DNA-bd_sf"/>
</dbReference>
<dbReference type="InterPro" id="IPR036388">
    <property type="entry name" value="WH-like_DNA-bd_sf"/>
</dbReference>
<proteinExistence type="inferred from homology"/>
<gene>
    <name evidence="6" type="ORF">V6242_13375</name>
</gene>
<evidence type="ECO:0000313" key="6">
    <source>
        <dbReference type="EMBL" id="MEL0614140.1"/>
    </source>
</evidence>
<evidence type="ECO:0000256" key="1">
    <source>
        <dbReference type="ARBA" id="ARBA00009437"/>
    </source>
</evidence>
<evidence type="ECO:0000256" key="3">
    <source>
        <dbReference type="ARBA" id="ARBA00023125"/>
    </source>
</evidence>
<evidence type="ECO:0000256" key="4">
    <source>
        <dbReference type="ARBA" id="ARBA00023163"/>
    </source>
</evidence>
<keyword evidence="2" id="KW-0805">Transcription regulation</keyword>
<dbReference type="SUPFAM" id="SSF46785">
    <property type="entry name" value="Winged helix' DNA-binding domain"/>
    <property type="match status" value="1"/>
</dbReference>
<dbReference type="SUPFAM" id="SSF53850">
    <property type="entry name" value="Periplasmic binding protein-like II"/>
    <property type="match status" value="1"/>
</dbReference>
<dbReference type="Pfam" id="PF00126">
    <property type="entry name" value="HTH_1"/>
    <property type="match status" value="1"/>
</dbReference>
<dbReference type="InterPro" id="IPR005119">
    <property type="entry name" value="LysR_subst-bd"/>
</dbReference>
<sequence length="312" mass="35787">MLPPLKALPVFESVARLNSFSRAAAELNVSQSAVSHQIRALEDYLGESLFQRQGRYLTLTQEGKNYLDAISSSLSHIARASNQIRGEEDTKIRIAVYSSFAVCWLMPRLSDLQHKHPNLDITITMTHGAPELSDKTADCFITTDQEKRGFESTLLYQETLFPVCSHAFYQEIKNTLNLTSEELKEQLKSKPELLEGFPLITSFGIYNEYTEDWRSWFLERNSAIPSNVKFHKFSHLLLAYEAAKHSLGIALVNDYMFNEKDTNSPLVRIPTHHIHTNDHFFFSYKTSRRNETAIKEIKQWILNEASSLKAHT</sequence>
<dbReference type="EMBL" id="JBAKAR010000012">
    <property type="protein sequence ID" value="MEL0614140.1"/>
    <property type="molecule type" value="Genomic_DNA"/>
</dbReference>
<evidence type="ECO:0000256" key="2">
    <source>
        <dbReference type="ARBA" id="ARBA00023015"/>
    </source>
</evidence>
<dbReference type="Proteomes" id="UP001379949">
    <property type="component" value="Unassembled WGS sequence"/>
</dbReference>
<keyword evidence="7" id="KW-1185">Reference proteome</keyword>
<accession>A0ABU9G6L0</accession>